<gene>
    <name evidence="1" type="ORF">B7R21_06365</name>
</gene>
<name>A0A3E0VXF3_9MICO</name>
<accession>A0A3E0VXF3</accession>
<dbReference type="AlphaFoldDB" id="A0A3E0VXF3"/>
<dbReference type="Proteomes" id="UP000256709">
    <property type="component" value="Unassembled WGS sequence"/>
</dbReference>
<sequence>MEILAAFDEIFEQFDVVRAYCDPPFWQSEIDGLEAKYPKRVFRWETYRPTQMHAALERMKTDVMLPESQFTHDGDETVGTHIRNAVEVARSGQKYLIFKASETQKIDLAMSSVLAHEAAGDVIAAGYTADEDEYVYY</sequence>
<evidence type="ECO:0000313" key="2">
    <source>
        <dbReference type="Proteomes" id="UP000256709"/>
    </source>
</evidence>
<reference evidence="1 2" key="1">
    <citation type="submission" date="2017-04" db="EMBL/GenBank/DDBJ databases">
        <title>Comparative genome analysis of Subtercola boreus.</title>
        <authorList>
            <person name="Cho Y.-J."/>
            <person name="Cho A."/>
            <person name="Kim O.-S."/>
            <person name="Lee J.-I."/>
        </authorList>
    </citation>
    <scope>NUCLEOTIDE SEQUENCE [LARGE SCALE GENOMIC DNA]</scope>
    <source>
        <strain evidence="1 2">P27444</strain>
    </source>
</reference>
<organism evidence="1 2">
    <name type="scientific">Subtercola boreus</name>
    <dbReference type="NCBI Taxonomy" id="120213"/>
    <lineage>
        <taxon>Bacteria</taxon>
        <taxon>Bacillati</taxon>
        <taxon>Actinomycetota</taxon>
        <taxon>Actinomycetes</taxon>
        <taxon>Micrococcales</taxon>
        <taxon>Microbacteriaceae</taxon>
        <taxon>Subtercola</taxon>
    </lineage>
</organism>
<dbReference type="EMBL" id="NBXA01000013">
    <property type="protein sequence ID" value="RFA14566.1"/>
    <property type="molecule type" value="Genomic_DNA"/>
</dbReference>
<protein>
    <submittedName>
        <fullName evidence="1">Uncharacterized protein</fullName>
    </submittedName>
</protein>
<comment type="caution">
    <text evidence="1">The sequence shown here is derived from an EMBL/GenBank/DDBJ whole genome shotgun (WGS) entry which is preliminary data.</text>
</comment>
<evidence type="ECO:0000313" key="1">
    <source>
        <dbReference type="EMBL" id="RFA14566.1"/>
    </source>
</evidence>
<proteinExistence type="predicted"/>